<feature type="compositionally biased region" description="Basic and acidic residues" evidence="1">
    <location>
        <begin position="306"/>
        <end position="400"/>
    </location>
</feature>
<feature type="region of interest" description="Disordered" evidence="1">
    <location>
        <begin position="415"/>
        <end position="475"/>
    </location>
</feature>
<feature type="compositionally biased region" description="Acidic residues" evidence="1">
    <location>
        <begin position="269"/>
        <end position="278"/>
    </location>
</feature>
<gene>
    <name evidence="2" type="ORF">Tco_0877688</name>
</gene>
<reference evidence="2" key="1">
    <citation type="journal article" date="2022" name="Int. J. Mol. Sci.">
        <title>Draft Genome of Tanacetum Coccineum: Genomic Comparison of Closely Related Tanacetum-Family Plants.</title>
        <authorList>
            <person name="Yamashiro T."/>
            <person name="Shiraishi A."/>
            <person name="Nakayama K."/>
            <person name="Satake H."/>
        </authorList>
    </citation>
    <scope>NUCLEOTIDE SEQUENCE</scope>
</reference>
<dbReference type="EMBL" id="BQNB010013682">
    <property type="protein sequence ID" value="GJT18982.1"/>
    <property type="molecule type" value="Genomic_DNA"/>
</dbReference>
<dbReference type="Proteomes" id="UP001151760">
    <property type="component" value="Unassembled WGS sequence"/>
</dbReference>
<accession>A0ABQ5BYB0</accession>
<evidence type="ECO:0000256" key="1">
    <source>
        <dbReference type="SAM" id="MobiDB-lite"/>
    </source>
</evidence>
<organism evidence="2 3">
    <name type="scientific">Tanacetum coccineum</name>
    <dbReference type="NCBI Taxonomy" id="301880"/>
    <lineage>
        <taxon>Eukaryota</taxon>
        <taxon>Viridiplantae</taxon>
        <taxon>Streptophyta</taxon>
        <taxon>Embryophyta</taxon>
        <taxon>Tracheophyta</taxon>
        <taxon>Spermatophyta</taxon>
        <taxon>Magnoliopsida</taxon>
        <taxon>eudicotyledons</taxon>
        <taxon>Gunneridae</taxon>
        <taxon>Pentapetalae</taxon>
        <taxon>asterids</taxon>
        <taxon>campanulids</taxon>
        <taxon>Asterales</taxon>
        <taxon>Asteraceae</taxon>
        <taxon>Asteroideae</taxon>
        <taxon>Anthemideae</taxon>
        <taxon>Anthemidinae</taxon>
        <taxon>Tanacetum</taxon>
    </lineage>
</organism>
<feature type="compositionally biased region" description="Basic and acidic residues" evidence="1">
    <location>
        <begin position="279"/>
        <end position="294"/>
    </location>
</feature>
<evidence type="ECO:0000313" key="2">
    <source>
        <dbReference type="EMBL" id="GJT18982.1"/>
    </source>
</evidence>
<protein>
    <recommendedName>
        <fullName evidence="4">Ubiquitin-like protease family profile domain-containing protein</fullName>
    </recommendedName>
</protein>
<feature type="region of interest" description="Disordered" evidence="1">
    <location>
        <begin position="228"/>
        <end position="400"/>
    </location>
</feature>
<evidence type="ECO:0008006" key="4">
    <source>
        <dbReference type="Google" id="ProtNLM"/>
    </source>
</evidence>
<keyword evidence="3" id="KW-1185">Reference proteome</keyword>
<name>A0ABQ5BYB0_9ASTR</name>
<sequence>MELRLQKGSIKATRQKVNDILGIPTRNTKLQDLYKRPDNDPFIAEWEAQYNDLGKPTPRAIASQMSGTTKADFIFKINFLTLYGSTMGTLENGGRVPKKLVKCIKEETDILDIDWCGYILDCLHDNKHNWEKLLYLDSTFFPDLNIIRHRPAIRSWNTPMMRKRIMVETSKGYLGNLEHHEDFDPDEDQNGIDLYKGLDVYIEPLSERKPVTNEEFYEKIIEKFTKISEESESESDADNNNKKNDDEEEKEKRNDISKGTEEAGREQKDDEEDDQDDLNNEHEFEKLTGDDREVAFSMEVDETENEKEKQTENVKEQQAEKEKEKQAENEEKQDDIGKGTEEARSETKNDGEEVHAKVDDPNEQMKDKEADKQKVNDGNENEKDKQDEHNHLTQDEFWNKEYDLTDSQCEKLEYQATQNTKKKKTTKRKSPEDMTPLTFSLGLTPEESEPTQKEKEKHMEKRAKGLSPLESEPKPKYKEEKVWKKANGKYDEEKQFEAFSKIIKSEFKKDPKMKNMKDLEMAFFPIISHEHYYLVVFNFLKGNTVIFDNSKTHMTYDVKYKTVCELLKKLFSMHLEKVKHPKAKDVLNKKPTILRPK</sequence>
<feature type="compositionally biased region" description="Basic and acidic residues" evidence="1">
    <location>
        <begin position="450"/>
        <end position="463"/>
    </location>
</feature>
<feature type="compositionally biased region" description="Basic and acidic residues" evidence="1">
    <location>
        <begin position="239"/>
        <end position="268"/>
    </location>
</feature>
<dbReference type="Gene3D" id="3.40.395.10">
    <property type="entry name" value="Adenoviral Proteinase, Chain A"/>
    <property type="match status" value="1"/>
</dbReference>
<reference evidence="2" key="2">
    <citation type="submission" date="2022-01" db="EMBL/GenBank/DDBJ databases">
        <authorList>
            <person name="Yamashiro T."/>
            <person name="Shiraishi A."/>
            <person name="Satake H."/>
            <person name="Nakayama K."/>
        </authorList>
    </citation>
    <scope>NUCLEOTIDE SEQUENCE</scope>
</reference>
<comment type="caution">
    <text evidence="2">The sequence shown here is derived from an EMBL/GenBank/DDBJ whole genome shotgun (WGS) entry which is preliminary data.</text>
</comment>
<proteinExistence type="predicted"/>
<evidence type="ECO:0000313" key="3">
    <source>
        <dbReference type="Proteomes" id="UP001151760"/>
    </source>
</evidence>